<dbReference type="KEGG" id="aot:AcetOri_orf02541"/>
<evidence type="ECO:0000313" key="3">
    <source>
        <dbReference type="EMBL" id="GAN66120.1"/>
    </source>
</evidence>
<dbReference type="InterPro" id="IPR023614">
    <property type="entry name" value="Porin_dom_sf"/>
</dbReference>
<dbReference type="STRING" id="1231341.Abor_016_001"/>
<dbReference type="Gene3D" id="2.40.160.10">
    <property type="entry name" value="Porin"/>
    <property type="match status" value="1"/>
</dbReference>
<evidence type="ECO:0000313" key="2">
    <source>
        <dbReference type="EMBL" id="BBC80041.1"/>
    </source>
</evidence>
<protein>
    <submittedName>
        <fullName evidence="2">Porin O/P phosphate-selective</fullName>
    </submittedName>
</protein>
<name>A0A2Z5ZHM9_9PROT</name>
<keyword evidence="4" id="KW-1185">Reference proteome</keyword>
<dbReference type="Proteomes" id="UP000032670">
    <property type="component" value="Unassembled WGS sequence"/>
</dbReference>
<accession>A0A2Z5ZHM9</accession>
<gene>
    <name evidence="3" type="ORF">Abor_016_001</name>
    <name evidence="2" type="ORF">AcetOrient_orf02541</name>
</gene>
<feature type="signal peptide" evidence="1">
    <location>
        <begin position="1"/>
        <end position="35"/>
    </location>
</feature>
<reference evidence="3 4" key="1">
    <citation type="submission" date="2012-11" db="EMBL/GenBank/DDBJ databases">
        <title>Whole genome sequence of Acetobacter orientalis 21F-2.</title>
        <authorList>
            <person name="Azuma Y."/>
            <person name="Higashiura N."/>
            <person name="Hirakawa H."/>
            <person name="Matsushita K."/>
        </authorList>
    </citation>
    <scope>NUCLEOTIDE SEQUENCE [LARGE SCALE GENOMIC DNA]</scope>
    <source>
        <strain evidence="3 4">21F-2</strain>
    </source>
</reference>
<keyword evidence="1" id="KW-0732">Signal</keyword>
<evidence type="ECO:0000256" key="1">
    <source>
        <dbReference type="SAM" id="SignalP"/>
    </source>
</evidence>
<dbReference type="InterPro" id="IPR010870">
    <property type="entry name" value="Porin_O/P"/>
</dbReference>
<dbReference type="AlphaFoldDB" id="A0A2Z5ZHM9"/>
<evidence type="ECO:0000313" key="5">
    <source>
        <dbReference type="Proteomes" id="UP000270034"/>
    </source>
</evidence>
<dbReference type="EMBL" id="BAMX01000016">
    <property type="protein sequence ID" value="GAN66120.1"/>
    <property type="molecule type" value="Genomic_DNA"/>
</dbReference>
<reference evidence="2 5" key="2">
    <citation type="submission" date="2018-02" db="EMBL/GenBank/DDBJ databases">
        <title>Acetobacter orientalis genome.</title>
        <authorList>
            <person name="Nakashima N."/>
            <person name="Tamura T."/>
        </authorList>
    </citation>
    <scope>NUCLEOTIDE SEQUENCE [LARGE SCALE GENOMIC DNA]</scope>
    <source>
        <strain evidence="2 5">FAN1</strain>
    </source>
</reference>
<dbReference type="EMBL" id="AP018515">
    <property type="protein sequence ID" value="BBC80041.1"/>
    <property type="molecule type" value="Genomic_DNA"/>
</dbReference>
<accession>A0A0D6NKH1</accession>
<dbReference type="Proteomes" id="UP000270034">
    <property type="component" value="Chromosome"/>
</dbReference>
<feature type="chain" id="PRO_5036059936" evidence="1">
    <location>
        <begin position="36"/>
        <end position="412"/>
    </location>
</feature>
<evidence type="ECO:0000313" key="4">
    <source>
        <dbReference type="Proteomes" id="UP000032670"/>
    </source>
</evidence>
<sequence length="412" mass="45069">MWIFVILKPTLKTRFFFALLLVLPTAILSLSTTQAATVPTLQFGDVSIKPYATEQLDIGGFAQTRQPVPGVGVRAGRLRNGARITIHNQIELGGIWDFGPAPGGQMRLFEGQASYVGLKHFVFTVGIFKPSFGLESMQAQGDTTFIERSSISTITRNIAAGIERQAVQIEAHGQRYHVALSGTAGTAGPGENGNQRALVFRLVGVPVRTKDLFVHVGFSGEWVFKAAHAPGEKPGMAFSDYPEMNVGLTSKYLNTSRLALNSVGAFGLEAAAAWKRFLFQGEAYDIVAKRVVENDTQHLHFSGWYTQASYTLVGKPRSWKSRSAAFSSPVCDKKQDLLCHGSGVLEAAARYSESNLHSGSVDGGRQQAWSATLNWWPVDILKIALQYEYGEIQGGRKPENFHAILSMIQIKF</sequence>
<dbReference type="Pfam" id="PF07396">
    <property type="entry name" value="Porin_O_P"/>
    <property type="match status" value="1"/>
</dbReference>
<proteinExistence type="predicted"/>
<organism evidence="2 5">
    <name type="scientific">Acetobacter orientalis</name>
    <dbReference type="NCBI Taxonomy" id="146474"/>
    <lineage>
        <taxon>Bacteria</taxon>
        <taxon>Pseudomonadati</taxon>
        <taxon>Pseudomonadota</taxon>
        <taxon>Alphaproteobacteria</taxon>
        <taxon>Acetobacterales</taxon>
        <taxon>Acetobacteraceae</taxon>
        <taxon>Acetobacter</taxon>
    </lineage>
</organism>